<dbReference type="PRINTS" id="PR01443">
    <property type="entry name" value="TFIID30KDSUB"/>
</dbReference>
<gene>
    <name evidence="7" type="ORF">IWQ62_000804</name>
</gene>
<dbReference type="GO" id="GO:0006367">
    <property type="term" value="P:transcription initiation at RNA polymerase II promoter"/>
    <property type="evidence" value="ECO:0007669"/>
    <property type="project" value="TreeGrafter"/>
</dbReference>
<dbReference type="Proteomes" id="UP001150925">
    <property type="component" value="Unassembled WGS sequence"/>
</dbReference>
<proteinExistence type="inferred from homology"/>
<feature type="compositionally biased region" description="Low complexity" evidence="6">
    <location>
        <begin position="40"/>
        <end position="51"/>
    </location>
</feature>
<comment type="similarity">
    <text evidence="5">Belongs to the TAF10 family.</text>
</comment>
<name>A0A9W8E9S5_9FUNG</name>
<evidence type="ECO:0000256" key="4">
    <source>
        <dbReference type="ARBA" id="ARBA00023242"/>
    </source>
</evidence>
<dbReference type="OrthoDB" id="154356at2759"/>
<dbReference type="Pfam" id="PF03540">
    <property type="entry name" value="TAF10"/>
    <property type="match status" value="1"/>
</dbReference>
<sequence length="172" mass="19022">MDNPTDNMTPSPSVDALSPSDPTPTVAMETEPVEITSTGATDAAADAKATAVPTEPSPLPDALNAKEKTLAEFLLSMDDHQPLIPDAVTDYYLARTGFECDDVRIKRLLALVAQKFITDVATDTFQYSRVQQMGTRERKYTKKDRRTVLTMNDLSQALLEYGINTRKPEYYA</sequence>
<dbReference type="PANTHER" id="PTHR21242">
    <property type="entry name" value="TRANSCRIPTION INITIATION FACTOR TFIID SUBUNIT 10"/>
    <property type="match status" value="1"/>
</dbReference>
<dbReference type="GO" id="GO:1990841">
    <property type="term" value="F:promoter-specific chromatin binding"/>
    <property type="evidence" value="ECO:0007669"/>
    <property type="project" value="TreeGrafter"/>
</dbReference>
<dbReference type="InterPro" id="IPR003923">
    <property type="entry name" value="TAF10"/>
</dbReference>
<evidence type="ECO:0000256" key="2">
    <source>
        <dbReference type="ARBA" id="ARBA00023015"/>
    </source>
</evidence>
<reference evidence="7" key="1">
    <citation type="submission" date="2022-07" db="EMBL/GenBank/DDBJ databases">
        <title>Phylogenomic reconstructions and comparative analyses of Kickxellomycotina fungi.</title>
        <authorList>
            <person name="Reynolds N.K."/>
            <person name="Stajich J.E."/>
            <person name="Barry K."/>
            <person name="Grigoriev I.V."/>
            <person name="Crous P."/>
            <person name="Smith M.E."/>
        </authorList>
    </citation>
    <scope>NUCLEOTIDE SEQUENCE</scope>
    <source>
        <strain evidence="7">RSA 1196</strain>
    </source>
</reference>
<evidence type="ECO:0000256" key="1">
    <source>
        <dbReference type="ARBA" id="ARBA00004123"/>
    </source>
</evidence>
<comment type="caution">
    <text evidence="7">The sequence shown here is derived from an EMBL/GenBank/DDBJ whole genome shotgun (WGS) entry which is preliminary data.</text>
</comment>
<dbReference type="PANTHER" id="PTHR21242:SF0">
    <property type="entry name" value="TRANSCRIPTION INITIATION FACTOR TFIID SUBUNIT 10"/>
    <property type="match status" value="1"/>
</dbReference>
<keyword evidence="2" id="KW-0805">Transcription regulation</keyword>
<accession>A0A9W8E9S5</accession>
<evidence type="ECO:0000256" key="6">
    <source>
        <dbReference type="SAM" id="MobiDB-lite"/>
    </source>
</evidence>
<feature type="region of interest" description="Disordered" evidence="6">
    <location>
        <begin position="1"/>
        <end position="60"/>
    </location>
</feature>
<dbReference type="EMBL" id="JANBPY010000088">
    <property type="protein sequence ID" value="KAJ1969157.1"/>
    <property type="molecule type" value="Genomic_DNA"/>
</dbReference>
<evidence type="ECO:0008006" key="9">
    <source>
        <dbReference type="Google" id="ProtNLM"/>
    </source>
</evidence>
<comment type="subcellular location">
    <subcellularLocation>
        <location evidence="1">Nucleus</location>
    </subcellularLocation>
</comment>
<keyword evidence="4" id="KW-0539">Nucleus</keyword>
<protein>
    <recommendedName>
        <fullName evidence="9">Transcription initiation factor TFIID subunit 10</fullName>
    </recommendedName>
</protein>
<evidence type="ECO:0000256" key="3">
    <source>
        <dbReference type="ARBA" id="ARBA00023163"/>
    </source>
</evidence>
<evidence type="ECO:0000256" key="5">
    <source>
        <dbReference type="ARBA" id="ARBA00025730"/>
    </source>
</evidence>
<keyword evidence="3" id="KW-0804">Transcription</keyword>
<evidence type="ECO:0000313" key="8">
    <source>
        <dbReference type="Proteomes" id="UP001150925"/>
    </source>
</evidence>
<dbReference type="AlphaFoldDB" id="A0A9W8E9S5"/>
<dbReference type="GO" id="GO:0016251">
    <property type="term" value="F:RNA polymerase II general transcription initiation factor activity"/>
    <property type="evidence" value="ECO:0007669"/>
    <property type="project" value="TreeGrafter"/>
</dbReference>
<dbReference type="GO" id="GO:0005669">
    <property type="term" value="C:transcription factor TFIID complex"/>
    <property type="evidence" value="ECO:0007669"/>
    <property type="project" value="TreeGrafter"/>
</dbReference>
<dbReference type="CDD" id="cd07982">
    <property type="entry name" value="HFD_TAF10"/>
    <property type="match status" value="1"/>
</dbReference>
<feature type="compositionally biased region" description="Polar residues" evidence="6">
    <location>
        <begin position="1"/>
        <end position="12"/>
    </location>
</feature>
<organism evidence="7 8">
    <name type="scientific">Dispira parvispora</name>
    <dbReference type="NCBI Taxonomy" id="1520584"/>
    <lineage>
        <taxon>Eukaryota</taxon>
        <taxon>Fungi</taxon>
        <taxon>Fungi incertae sedis</taxon>
        <taxon>Zoopagomycota</taxon>
        <taxon>Kickxellomycotina</taxon>
        <taxon>Dimargaritomycetes</taxon>
        <taxon>Dimargaritales</taxon>
        <taxon>Dimargaritaceae</taxon>
        <taxon>Dispira</taxon>
    </lineage>
</organism>
<evidence type="ECO:0000313" key="7">
    <source>
        <dbReference type="EMBL" id="KAJ1969157.1"/>
    </source>
</evidence>
<dbReference type="GO" id="GO:0000124">
    <property type="term" value="C:SAGA complex"/>
    <property type="evidence" value="ECO:0007669"/>
    <property type="project" value="TreeGrafter"/>
</dbReference>
<keyword evidence="8" id="KW-1185">Reference proteome</keyword>